<evidence type="ECO:0000313" key="2">
    <source>
        <dbReference type="Proteomes" id="UP001163835"/>
    </source>
</evidence>
<name>A0ACC1TQT3_9AGAR</name>
<gene>
    <name evidence="1" type="ORF">F5876DRAFT_68562</name>
</gene>
<dbReference type="EMBL" id="MU795366">
    <property type="protein sequence ID" value="KAJ3806894.1"/>
    <property type="molecule type" value="Genomic_DNA"/>
</dbReference>
<protein>
    <submittedName>
        <fullName evidence="1">Uncharacterized protein</fullName>
    </submittedName>
</protein>
<comment type="caution">
    <text evidence="1">The sequence shown here is derived from an EMBL/GenBank/DDBJ whole genome shotgun (WGS) entry which is preliminary data.</text>
</comment>
<proteinExistence type="predicted"/>
<evidence type="ECO:0000313" key="1">
    <source>
        <dbReference type="EMBL" id="KAJ3806894.1"/>
    </source>
</evidence>
<keyword evidence="2" id="KW-1185">Reference proteome</keyword>
<accession>A0ACC1TQT3</accession>
<dbReference type="Proteomes" id="UP001163835">
    <property type="component" value="Unassembled WGS sequence"/>
</dbReference>
<reference evidence="1" key="1">
    <citation type="submission" date="2022-09" db="EMBL/GenBank/DDBJ databases">
        <title>A Global Phylogenomic Analysis of the Shiitake Genus Lentinula.</title>
        <authorList>
            <consortium name="DOE Joint Genome Institute"/>
            <person name="Sierra-Patev S."/>
            <person name="Min B."/>
            <person name="Naranjo-Ortiz M."/>
            <person name="Looney B."/>
            <person name="Konkel Z."/>
            <person name="Slot J.C."/>
            <person name="Sakamoto Y."/>
            <person name="Steenwyk J.L."/>
            <person name="Rokas A."/>
            <person name="Carro J."/>
            <person name="Camarero S."/>
            <person name="Ferreira P."/>
            <person name="Molpeceres G."/>
            <person name="Ruiz-Duenas F.J."/>
            <person name="Serrano A."/>
            <person name="Henrissat B."/>
            <person name="Drula E."/>
            <person name="Hughes K.W."/>
            <person name="Mata J.L."/>
            <person name="Ishikawa N.K."/>
            <person name="Vargas-Isla R."/>
            <person name="Ushijima S."/>
            <person name="Smith C.A."/>
            <person name="Ahrendt S."/>
            <person name="Andreopoulos W."/>
            <person name="He G."/>
            <person name="Labutti K."/>
            <person name="Lipzen A."/>
            <person name="Ng V."/>
            <person name="Riley R."/>
            <person name="Sandor L."/>
            <person name="Barry K."/>
            <person name="Martinez A.T."/>
            <person name="Xiao Y."/>
            <person name="Gibbons J.G."/>
            <person name="Terashima K."/>
            <person name="Grigoriev I.V."/>
            <person name="Hibbett D.S."/>
        </authorList>
    </citation>
    <scope>NUCLEOTIDE SEQUENCE</scope>
    <source>
        <strain evidence="1">TMI1499</strain>
    </source>
</reference>
<organism evidence="1 2">
    <name type="scientific">Lentinula aff. lateritia</name>
    <dbReference type="NCBI Taxonomy" id="2804960"/>
    <lineage>
        <taxon>Eukaryota</taxon>
        <taxon>Fungi</taxon>
        <taxon>Dikarya</taxon>
        <taxon>Basidiomycota</taxon>
        <taxon>Agaricomycotina</taxon>
        <taxon>Agaricomycetes</taxon>
        <taxon>Agaricomycetidae</taxon>
        <taxon>Agaricales</taxon>
        <taxon>Marasmiineae</taxon>
        <taxon>Omphalotaceae</taxon>
        <taxon>Lentinula</taxon>
    </lineage>
</organism>
<sequence length="218" mass="24551">MKGWNEANFFLSSPEFACISNQQAYSSWAVFLTGFPPFYTKRRCMFLHPERCIDVVQASITNPKNSKLTGADIQLHGRKEFVCALKADQSGFEGPSNRLVTAIFLVPITFLNLTFLVKQCVLTADEQKFNELEKIESVEGQTSLTTVVVHPGDKIWISAETLARADLFAIKCVSSDEGNKICDAKLEISTEKWNVVEQMPLLADLTHYTPPPRNYTFF</sequence>